<evidence type="ECO:0000256" key="3">
    <source>
        <dbReference type="ARBA" id="ARBA00022490"/>
    </source>
</evidence>
<sequence>MAAMSVIGIDFGNESCYIAVAKAGGIETIANDYSLRGTPACVAFSPKNRILGVAAKNQMVTNMKNTVFGFKRLLGRKYSDPLVQKELKHFPFKTEQRPDGGIGIRVNYLGEDNVFSPEQITAMLFTKLKDIAATALQTQINDCVISVPSYFTNAERNALLNAASISGLNVLRLMNETTATALTYGIYKQDLPAPEEKPRNVVFVDFGHSSLQVAACAFNKGKLRVLATASDPQCGGRDIDTAVAEYFCQDFLTRFKLDPKKNQRAYQRLLQEVEKLKKQMSANSTRLPLNIECFMEERDVSGDMQRAQMEQICADTFTKVERTLRAILHNAKLRPEDISSVEVVGGSTRIPAVKALIEQVFGKQASTTLNQDEAVARGCALQCAMLSPAVRVREFAVADVQPYAVRLAWDAARGEDGDMEVFPAFHAAPFSKMLTFYRKEPFTVSAYYSDQVPYPDTFIGQWHIRDVQPTSEGESQKVKLKVRVNIHGIITVASASLVEKKQDASQNDNVEMENSNENANSSQEAAMDTNGGQDQQQNGPDNQEVREDEMKGEPQQKQSWTQRVGQWFTGDNGDDKKDKSKDKSKKVLVKTVELPIDARTHGYSQQELNTYMEQEGKMQAQDRQEKERADARNALEEYVYELRGKLSEGESLHDFVAEDQRSKLVNQLDALEQWLYDEGEDQNRQVYSDKLTELRTEGEPIKQRRLEFELRPGALDDLALAIQLANKAVDQYKSGEAKYLHLAEADIQKVVEASKSALSWLEAARQALAHAPRCQPPPHTTHQIRQERQNLENTVNPILNKPKPKEKTPPPSNPTAGDGQPGAAPADGNQPEQMDVE</sequence>
<feature type="region of interest" description="Disordered" evidence="7">
    <location>
        <begin position="772"/>
        <end position="837"/>
    </location>
</feature>
<dbReference type="FunFam" id="3.30.420.40:FF:000767">
    <property type="entry name" value="Heat shock protein 70 (HSP70)-4, putative"/>
    <property type="match status" value="1"/>
</dbReference>
<dbReference type="Gene3D" id="1.20.1270.10">
    <property type="match status" value="1"/>
</dbReference>
<dbReference type="InterPro" id="IPR018181">
    <property type="entry name" value="Heat_shock_70_CS"/>
</dbReference>
<comment type="similarity">
    <text evidence="2">Belongs to the heat shock protein 70 family.</text>
</comment>
<dbReference type="PRINTS" id="PR00301">
    <property type="entry name" value="HEATSHOCK70"/>
</dbReference>
<dbReference type="Gene3D" id="3.90.640.10">
    <property type="entry name" value="Actin, Chain A, domain 4"/>
    <property type="match status" value="1"/>
</dbReference>
<evidence type="ECO:0000256" key="6">
    <source>
        <dbReference type="ARBA" id="ARBA00022840"/>
    </source>
</evidence>
<organism evidence="8">
    <name type="scientific">Glyphodes pyloalis</name>
    <name type="common">Lesser mulberry snout moth</name>
    <dbReference type="NCBI Taxonomy" id="1242752"/>
    <lineage>
        <taxon>Eukaryota</taxon>
        <taxon>Metazoa</taxon>
        <taxon>Ecdysozoa</taxon>
        <taxon>Arthropoda</taxon>
        <taxon>Hexapoda</taxon>
        <taxon>Insecta</taxon>
        <taxon>Pterygota</taxon>
        <taxon>Neoptera</taxon>
        <taxon>Endopterygota</taxon>
        <taxon>Lepidoptera</taxon>
        <taxon>Glossata</taxon>
        <taxon>Ditrysia</taxon>
        <taxon>Pyraloidea</taxon>
        <taxon>Crambidae</taxon>
        <taxon>Spilomelinae</taxon>
        <taxon>Glyphodes</taxon>
    </lineage>
</organism>
<name>A0A7L4XT00_GLYPY</name>
<dbReference type="PANTHER" id="PTHR45639:SF4">
    <property type="entry name" value="HSC70CB, ISOFORM G"/>
    <property type="match status" value="1"/>
</dbReference>
<feature type="compositionally biased region" description="Low complexity" evidence="7">
    <location>
        <begin position="513"/>
        <end position="542"/>
    </location>
</feature>
<evidence type="ECO:0000256" key="2">
    <source>
        <dbReference type="ARBA" id="ARBA00007381"/>
    </source>
</evidence>
<dbReference type="GO" id="GO:0005829">
    <property type="term" value="C:cytosol"/>
    <property type="evidence" value="ECO:0007669"/>
    <property type="project" value="TreeGrafter"/>
</dbReference>
<dbReference type="PROSITE" id="PS01036">
    <property type="entry name" value="HSP70_3"/>
    <property type="match status" value="1"/>
</dbReference>
<feature type="compositionally biased region" description="Basic and acidic residues" evidence="7">
    <location>
        <begin position="543"/>
        <end position="554"/>
    </location>
</feature>
<keyword evidence="3" id="KW-0963">Cytoplasm</keyword>
<dbReference type="CDD" id="cd10228">
    <property type="entry name" value="ASKHA_NBD_HSP70_HSPA4_like"/>
    <property type="match status" value="1"/>
</dbReference>
<feature type="compositionally biased region" description="Polar residues" evidence="7">
    <location>
        <begin position="555"/>
        <end position="564"/>
    </location>
</feature>
<dbReference type="AlphaFoldDB" id="A0A7L4XT00"/>
<dbReference type="Gene3D" id="3.30.30.30">
    <property type="match status" value="1"/>
</dbReference>
<keyword evidence="5" id="KW-0547">Nucleotide-binding</keyword>
<dbReference type="Gene3D" id="2.60.34.10">
    <property type="entry name" value="Substrate Binding Domain Of DNAk, Chain A, domain 1"/>
    <property type="match status" value="1"/>
</dbReference>
<dbReference type="SUPFAM" id="SSF100920">
    <property type="entry name" value="Heat shock protein 70kD (HSP70), peptide-binding domain"/>
    <property type="match status" value="1"/>
</dbReference>
<dbReference type="FunFam" id="3.30.30.30:FF:000002">
    <property type="entry name" value="Heat shock 70 kDa protein 4"/>
    <property type="match status" value="1"/>
</dbReference>
<dbReference type="GO" id="GO:0005524">
    <property type="term" value="F:ATP binding"/>
    <property type="evidence" value="ECO:0007669"/>
    <property type="project" value="UniProtKB-KW"/>
</dbReference>
<evidence type="ECO:0000256" key="1">
    <source>
        <dbReference type="ARBA" id="ARBA00004496"/>
    </source>
</evidence>
<dbReference type="InterPro" id="IPR029048">
    <property type="entry name" value="HSP70_C_sf"/>
</dbReference>
<dbReference type="SUPFAM" id="SSF53067">
    <property type="entry name" value="Actin-like ATPase domain"/>
    <property type="match status" value="2"/>
</dbReference>
<feature type="region of interest" description="Disordered" evidence="7">
    <location>
        <begin position="500"/>
        <end position="585"/>
    </location>
</feature>
<protein>
    <submittedName>
        <fullName evidence="8">Heat shock protein 93.4</fullName>
    </submittedName>
</protein>
<dbReference type="EMBL" id="MK225537">
    <property type="protein sequence ID" value="QGZ00469.1"/>
    <property type="molecule type" value="mRNA"/>
</dbReference>
<feature type="compositionally biased region" description="Low complexity" evidence="7">
    <location>
        <begin position="814"/>
        <end position="831"/>
    </location>
</feature>
<dbReference type="Gene3D" id="3.30.420.40">
    <property type="match status" value="2"/>
</dbReference>
<gene>
    <name evidence="8" type="primary">HSP93.4</name>
</gene>
<dbReference type="PANTHER" id="PTHR45639">
    <property type="entry name" value="HSC70CB, ISOFORM G-RELATED"/>
    <property type="match status" value="1"/>
</dbReference>
<dbReference type="GO" id="GO:0005634">
    <property type="term" value="C:nucleus"/>
    <property type="evidence" value="ECO:0007669"/>
    <property type="project" value="TreeGrafter"/>
</dbReference>
<dbReference type="InterPro" id="IPR013126">
    <property type="entry name" value="Hsp_70_fam"/>
</dbReference>
<dbReference type="FunFam" id="3.30.420.40:FF:000171">
    <property type="entry name" value="Heat shock 70 kDa protein 4"/>
    <property type="match status" value="1"/>
</dbReference>
<keyword evidence="8" id="KW-0346">Stress response</keyword>
<accession>A0A7L4XT00</accession>
<proteinExistence type="evidence at transcript level"/>
<comment type="subcellular location">
    <subcellularLocation>
        <location evidence="1">Cytoplasm</location>
    </subcellularLocation>
</comment>
<dbReference type="InterPro" id="IPR029047">
    <property type="entry name" value="HSP70_peptide-bd_sf"/>
</dbReference>
<evidence type="ECO:0000313" key="8">
    <source>
        <dbReference type="EMBL" id="QGZ00469.1"/>
    </source>
</evidence>
<evidence type="ECO:0000256" key="5">
    <source>
        <dbReference type="ARBA" id="ARBA00022741"/>
    </source>
</evidence>
<reference evidence="8" key="1">
    <citation type="submission" date="2018-11" db="EMBL/GenBank/DDBJ databases">
        <authorList>
            <person name="Sheng S."/>
        </authorList>
    </citation>
    <scope>NUCLEOTIDE SEQUENCE</scope>
</reference>
<evidence type="ECO:0000256" key="7">
    <source>
        <dbReference type="SAM" id="MobiDB-lite"/>
    </source>
</evidence>
<dbReference type="FunFam" id="3.90.640.10:FF:000004">
    <property type="entry name" value="Heat shock 70 kDa protein 4"/>
    <property type="match status" value="1"/>
</dbReference>
<dbReference type="Pfam" id="PF00012">
    <property type="entry name" value="HSP70"/>
    <property type="match status" value="1"/>
</dbReference>
<dbReference type="FunFam" id="1.20.1270.10:FF:000002">
    <property type="entry name" value="Heat shock 70 kDa protein 4"/>
    <property type="match status" value="1"/>
</dbReference>
<dbReference type="GO" id="GO:0140662">
    <property type="term" value="F:ATP-dependent protein folding chaperone"/>
    <property type="evidence" value="ECO:0007669"/>
    <property type="project" value="InterPro"/>
</dbReference>
<keyword evidence="4" id="KW-0597">Phosphoprotein</keyword>
<dbReference type="SUPFAM" id="SSF100934">
    <property type="entry name" value="Heat shock protein 70kD (HSP70), C-terminal subdomain"/>
    <property type="match status" value="2"/>
</dbReference>
<dbReference type="FunFam" id="3.30.420.40:FF:000495">
    <property type="entry name" value="Heat shock protein 4b"/>
    <property type="match status" value="1"/>
</dbReference>
<keyword evidence="6" id="KW-0067">ATP-binding</keyword>
<evidence type="ECO:0000256" key="4">
    <source>
        <dbReference type="ARBA" id="ARBA00022553"/>
    </source>
</evidence>
<dbReference type="InterPro" id="IPR043129">
    <property type="entry name" value="ATPase_NBD"/>
</dbReference>